<proteinExistence type="predicted"/>
<dbReference type="AlphaFoldDB" id="A0A0D0C2G9"/>
<accession>A0A0D0C2G9</accession>
<evidence type="ECO:0000313" key="4">
    <source>
        <dbReference type="Proteomes" id="UP000053593"/>
    </source>
</evidence>
<feature type="region of interest" description="Disordered" evidence="2">
    <location>
        <begin position="682"/>
        <end position="710"/>
    </location>
</feature>
<name>A0A0D0C2G9_9AGAR</name>
<feature type="compositionally biased region" description="Polar residues" evidence="2">
    <location>
        <begin position="37"/>
        <end position="50"/>
    </location>
</feature>
<reference evidence="3 4" key="1">
    <citation type="submission" date="2014-04" db="EMBL/GenBank/DDBJ databases">
        <title>Evolutionary Origins and Diversification of the Mycorrhizal Mutualists.</title>
        <authorList>
            <consortium name="DOE Joint Genome Institute"/>
            <consortium name="Mycorrhizal Genomics Consortium"/>
            <person name="Kohler A."/>
            <person name="Kuo A."/>
            <person name="Nagy L.G."/>
            <person name="Floudas D."/>
            <person name="Copeland A."/>
            <person name="Barry K.W."/>
            <person name="Cichocki N."/>
            <person name="Veneault-Fourrey C."/>
            <person name="LaButti K."/>
            <person name="Lindquist E.A."/>
            <person name="Lipzen A."/>
            <person name="Lundell T."/>
            <person name="Morin E."/>
            <person name="Murat C."/>
            <person name="Riley R."/>
            <person name="Ohm R."/>
            <person name="Sun H."/>
            <person name="Tunlid A."/>
            <person name="Henrissat B."/>
            <person name="Grigoriev I.V."/>
            <person name="Hibbett D.S."/>
            <person name="Martin F."/>
        </authorList>
    </citation>
    <scope>NUCLEOTIDE SEQUENCE [LARGE SCALE GENOMIC DNA]</scope>
    <source>
        <strain evidence="3 4">FD-317 M1</strain>
    </source>
</reference>
<evidence type="ECO:0000256" key="2">
    <source>
        <dbReference type="SAM" id="MobiDB-lite"/>
    </source>
</evidence>
<feature type="compositionally biased region" description="Basic and acidic residues" evidence="2">
    <location>
        <begin position="771"/>
        <end position="790"/>
    </location>
</feature>
<keyword evidence="1" id="KW-0175">Coiled coil</keyword>
<feature type="compositionally biased region" description="Basic and acidic residues" evidence="2">
    <location>
        <begin position="21"/>
        <end position="36"/>
    </location>
</feature>
<feature type="compositionally biased region" description="Polar residues" evidence="2">
    <location>
        <begin position="791"/>
        <end position="802"/>
    </location>
</feature>
<dbReference type="OrthoDB" id="3062753at2759"/>
<feature type="coiled-coil region" evidence="1">
    <location>
        <begin position="599"/>
        <end position="657"/>
    </location>
</feature>
<protein>
    <submittedName>
        <fullName evidence="3">Uncharacterized protein</fullName>
    </submittedName>
</protein>
<organism evidence="3 4">
    <name type="scientific">Collybiopsis luxurians FD-317 M1</name>
    <dbReference type="NCBI Taxonomy" id="944289"/>
    <lineage>
        <taxon>Eukaryota</taxon>
        <taxon>Fungi</taxon>
        <taxon>Dikarya</taxon>
        <taxon>Basidiomycota</taxon>
        <taxon>Agaricomycotina</taxon>
        <taxon>Agaricomycetes</taxon>
        <taxon>Agaricomycetidae</taxon>
        <taxon>Agaricales</taxon>
        <taxon>Marasmiineae</taxon>
        <taxon>Omphalotaceae</taxon>
        <taxon>Collybiopsis</taxon>
        <taxon>Collybiopsis luxurians</taxon>
    </lineage>
</organism>
<feature type="region of interest" description="Disordered" evidence="2">
    <location>
        <begin position="725"/>
        <end position="831"/>
    </location>
</feature>
<feature type="compositionally biased region" description="Basic residues" evidence="2">
    <location>
        <begin position="1"/>
        <end position="11"/>
    </location>
</feature>
<dbReference type="Proteomes" id="UP000053593">
    <property type="component" value="Unassembled WGS sequence"/>
</dbReference>
<evidence type="ECO:0000313" key="3">
    <source>
        <dbReference type="EMBL" id="KIK56484.1"/>
    </source>
</evidence>
<dbReference type="EMBL" id="KN834797">
    <property type="protein sequence ID" value="KIK56484.1"/>
    <property type="molecule type" value="Genomic_DNA"/>
</dbReference>
<dbReference type="HOGENOM" id="CLU_341324_0_0_1"/>
<keyword evidence="4" id="KW-1185">Reference proteome</keyword>
<feature type="region of interest" description="Disordered" evidence="2">
    <location>
        <begin position="1"/>
        <end position="61"/>
    </location>
</feature>
<sequence length="831" mass="92058">MTASMRRKSNRSSKPSTIRRLPSEIDSSLKARERDQTPTQQNSLPSPQTQVKREPHSPLADLLPAPDIEPAVEILYGWQHPAELEYITPEDWTSSKIISHLITNSFSIPPRAPSKSVNSVFTVTSANGQTTTLPIGYRVPLLFFGKFQWLSLKVVLTAASRETEWSEYKFSILHVCRLCTALLSSAQEYVRVANDDEISMGMDRKWRCPTFDRALARFRLKWFLSNPAQVQEFWETYQEEEYKKDILKFDWRRWAIKGHKGFELTEHEITNGISAENFMRGLKLAGGEWQWETNDNPLPDGIDAWLCRDLTRISTPPSVQPAYTFAQTSLITPPPINAVSSEEPPAVTAAHNSPNLAIAVSASSSVSSHSNSRIVDTTLQEIVPNDSMTSQQPEILPPLSSNAGNKFTSHLNGNHSHAVSPKLPTSQSILSRLKTIPQKRAGSPLEKDPYASVRISGVRSRSTPLSLPLKGSETVNCGTSVEGVASGSMPPDPDRAYHRRRSLPIPNDPGTHISSSLSSSTLQHLDTSTTRLSDVLPSFSSIQTQQISEAPSTSSLTFKANSTLISPPPSISTKEVLPSVTTPHVIENRIRDIVRSEVQNAIQDSLNSLREDIVKANQREVRDGVRIVVAAMREEFVADMEKRYRELANLLTQMRDQNSQISHRVQSVRRALRVMAMAPRTLSASGAASTLAPGPSDRHIKASQPVDNQVESIPSLTQQLGHPLQHLLGEPDPFADDHDDFDEDDWEEGDYDLGYPDPKPDLDLGSPVPQPHDRSEDADESVRMNVDFDKNSSAQVRISSTARGAADEMDSVCTRSSNINQAYPIPPSVAF</sequence>
<gene>
    <name evidence="3" type="ORF">GYMLUDRAFT_61934</name>
</gene>
<evidence type="ECO:0000256" key="1">
    <source>
        <dbReference type="SAM" id="Coils"/>
    </source>
</evidence>
<feature type="compositionally biased region" description="Acidic residues" evidence="2">
    <location>
        <begin position="733"/>
        <end position="751"/>
    </location>
</feature>
<feature type="compositionally biased region" description="Low complexity" evidence="2">
    <location>
        <begin position="682"/>
        <end position="695"/>
    </location>
</feature>